<proteinExistence type="predicted"/>
<organism evidence="1 2">
    <name type="scientific">Parelaphostrongylus tenuis</name>
    <name type="common">Meningeal worm</name>
    <dbReference type="NCBI Taxonomy" id="148309"/>
    <lineage>
        <taxon>Eukaryota</taxon>
        <taxon>Metazoa</taxon>
        <taxon>Ecdysozoa</taxon>
        <taxon>Nematoda</taxon>
        <taxon>Chromadorea</taxon>
        <taxon>Rhabditida</taxon>
        <taxon>Rhabditina</taxon>
        <taxon>Rhabditomorpha</taxon>
        <taxon>Strongyloidea</taxon>
        <taxon>Metastrongylidae</taxon>
        <taxon>Parelaphostrongylus</taxon>
    </lineage>
</organism>
<dbReference type="EMBL" id="JAHQIW010002990">
    <property type="protein sequence ID" value="KAJ1357008.1"/>
    <property type="molecule type" value="Genomic_DNA"/>
</dbReference>
<accession>A0AAD5MHX5</accession>
<dbReference type="Proteomes" id="UP001196413">
    <property type="component" value="Unassembled WGS sequence"/>
</dbReference>
<reference evidence="1" key="1">
    <citation type="submission" date="2021-06" db="EMBL/GenBank/DDBJ databases">
        <title>Parelaphostrongylus tenuis whole genome reference sequence.</title>
        <authorList>
            <person name="Garwood T.J."/>
            <person name="Larsen P.A."/>
            <person name="Fountain-Jones N.M."/>
            <person name="Garbe J.R."/>
            <person name="Macchietto M.G."/>
            <person name="Kania S.A."/>
            <person name="Gerhold R.W."/>
            <person name="Richards J.E."/>
            <person name="Wolf T.M."/>
        </authorList>
    </citation>
    <scope>NUCLEOTIDE SEQUENCE</scope>
    <source>
        <strain evidence="1">MNPRO001-30</strain>
        <tissue evidence="1">Meninges</tissue>
    </source>
</reference>
<sequence length="70" mass="7580">MLIGIVRRSNGKGSASGFSRSFDVCRKAQLRKGRVTPSMDDGIHQSCIPPPTFVLKSSVFKGEQCSALHT</sequence>
<dbReference type="AlphaFoldDB" id="A0AAD5MHX5"/>
<protein>
    <submittedName>
        <fullName evidence="1">Uncharacterized protein</fullName>
    </submittedName>
</protein>
<gene>
    <name evidence="1" type="ORF">KIN20_015023</name>
</gene>
<evidence type="ECO:0000313" key="2">
    <source>
        <dbReference type="Proteomes" id="UP001196413"/>
    </source>
</evidence>
<comment type="caution">
    <text evidence="1">The sequence shown here is derived from an EMBL/GenBank/DDBJ whole genome shotgun (WGS) entry which is preliminary data.</text>
</comment>
<keyword evidence="2" id="KW-1185">Reference proteome</keyword>
<name>A0AAD5MHX5_PARTN</name>
<evidence type="ECO:0000313" key="1">
    <source>
        <dbReference type="EMBL" id="KAJ1357008.1"/>
    </source>
</evidence>